<protein>
    <submittedName>
        <fullName evidence="7">Peptidase S33 tripeptidyl aminopeptidase-like-C-terminal</fullName>
    </submittedName>
</protein>
<sequence length="531" mass="57779">MKQFATTLVLLAGFACRADCRDNSSMVHDFDAIKSSAELTWTPCFDDFTCSRLQVPLDYSNQSLGTASIAFMKWAGKNATADSQSFVIIPGKRPPPNHPDFTHKTKADATTPGGPGGSSIDQLQAYKDRLGSMFGDTYNFVAFDPRGVGRSGPRLDCFRNNTQARKAFNRAHYTGATNTSAASLEEQYYSAAIYGEWCDEAVKTDSPYGYYVTTPAAARDLLRFVEAEAELAGRSDSPPSQAKLWGFGQSYGTVIGTTFASMFPDRVGRLVLESVMDVDQYYANDWRSNFVNSDEAFAQLPLLCHAAGPDRCSFWGPTPENITARMDGIIERIKGHPVPVSGIDGRSLPGLATYSDLKYFLADGIYEPLKSFPIMADVFAQLEKGNASALVDRVERMYLGADDDGGVVIRCADSSRANKLTTMEGWKHYIQDAVSSSKYIGDIFPVWARTILCRSIHAQLPDSMMIQGPVTGIGKPVSFPILFTGNTIDPVAPAVNARKMSSRFPGSVVLLQEAVGAGFRPPTSLARGICS</sequence>
<feature type="chain" id="PRO_5046384170" evidence="4">
    <location>
        <begin position="21"/>
        <end position="531"/>
    </location>
</feature>
<feature type="region of interest" description="Disordered" evidence="3">
    <location>
        <begin position="92"/>
        <end position="119"/>
    </location>
</feature>
<dbReference type="GO" id="GO:0004177">
    <property type="term" value="F:aminopeptidase activity"/>
    <property type="evidence" value="ECO:0007669"/>
    <property type="project" value="UniProtKB-KW"/>
</dbReference>
<evidence type="ECO:0000256" key="3">
    <source>
        <dbReference type="SAM" id="MobiDB-lite"/>
    </source>
</evidence>
<keyword evidence="8" id="KW-1185">Reference proteome</keyword>
<organism evidence="7 8">
    <name type="scientific">Apiospora saccharicola</name>
    <dbReference type="NCBI Taxonomy" id="335842"/>
    <lineage>
        <taxon>Eukaryota</taxon>
        <taxon>Fungi</taxon>
        <taxon>Dikarya</taxon>
        <taxon>Ascomycota</taxon>
        <taxon>Pezizomycotina</taxon>
        <taxon>Sordariomycetes</taxon>
        <taxon>Xylariomycetidae</taxon>
        <taxon>Amphisphaeriales</taxon>
        <taxon>Apiosporaceae</taxon>
        <taxon>Apiospora</taxon>
    </lineage>
</organism>
<evidence type="ECO:0000256" key="1">
    <source>
        <dbReference type="ARBA" id="ARBA00010088"/>
    </source>
</evidence>
<evidence type="ECO:0000256" key="4">
    <source>
        <dbReference type="SAM" id="SignalP"/>
    </source>
</evidence>
<gene>
    <name evidence="7" type="ORF">PG996_008790</name>
</gene>
<evidence type="ECO:0000313" key="8">
    <source>
        <dbReference type="Proteomes" id="UP001446871"/>
    </source>
</evidence>
<keyword evidence="4" id="KW-0732">Signal</keyword>
<evidence type="ECO:0000256" key="2">
    <source>
        <dbReference type="ARBA" id="ARBA00022801"/>
    </source>
</evidence>
<dbReference type="Pfam" id="PF08386">
    <property type="entry name" value="Abhydrolase_4"/>
    <property type="match status" value="1"/>
</dbReference>
<keyword evidence="7" id="KW-0031">Aminopeptidase</keyword>
<dbReference type="InterPro" id="IPR000073">
    <property type="entry name" value="AB_hydrolase_1"/>
</dbReference>
<proteinExistence type="inferred from homology"/>
<reference evidence="7 8" key="1">
    <citation type="submission" date="2023-01" db="EMBL/GenBank/DDBJ databases">
        <title>Analysis of 21 Apiospora genomes using comparative genomics revels a genus with tremendous synthesis potential of carbohydrate active enzymes and secondary metabolites.</title>
        <authorList>
            <person name="Sorensen T."/>
        </authorList>
    </citation>
    <scope>NUCLEOTIDE SEQUENCE [LARGE SCALE GENOMIC DNA]</scope>
    <source>
        <strain evidence="7 8">CBS 83171</strain>
    </source>
</reference>
<dbReference type="PANTHER" id="PTHR43248">
    <property type="entry name" value="2-SUCCINYL-6-HYDROXY-2,4-CYCLOHEXADIENE-1-CARBOXYLATE SYNTHASE"/>
    <property type="match status" value="1"/>
</dbReference>
<comment type="caution">
    <text evidence="7">The sequence shown here is derived from an EMBL/GenBank/DDBJ whole genome shotgun (WGS) entry which is preliminary data.</text>
</comment>
<dbReference type="Gene3D" id="3.40.50.1820">
    <property type="entry name" value="alpha/beta hydrolase"/>
    <property type="match status" value="1"/>
</dbReference>
<dbReference type="InterPro" id="IPR029058">
    <property type="entry name" value="AB_hydrolase_fold"/>
</dbReference>
<dbReference type="SUPFAM" id="SSF53474">
    <property type="entry name" value="alpha/beta-Hydrolases"/>
    <property type="match status" value="1"/>
</dbReference>
<keyword evidence="7" id="KW-0645">Protease</keyword>
<dbReference type="Pfam" id="PF00561">
    <property type="entry name" value="Abhydrolase_1"/>
    <property type="match status" value="1"/>
</dbReference>
<dbReference type="EMBL" id="JAQQWM010000005">
    <property type="protein sequence ID" value="KAK8064138.1"/>
    <property type="molecule type" value="Genomic_DNA"/>
</dbReference>
<dbReference type="PANTHER" id="PTHR43248:SF25">
    <property type="entry name" value="AB HYDROLASE-1 DOMAIN-CONTAINING PROTEIN-RELATED"/>
    <property type="match status" value="1"/>
</dbReference>
<feature type="domain" description="Peptidase S33 tripeptidyl aminopeptidase-like C-terminal" evidence="6">
    <location>
        <begin position="469"/>
        <end position="518"/>
    </location>
</feature>
<dbReference type="InterPro" id="IPR013595">
    <property type="entry name" value="Pept_S33_TAP-like_C"/>
</dbReference>
<dbReference type="PROSITE" id="PS51257">
    <property type="entry name" value="PROKAR_LIPOPROTEIN"/>
    <property type="match status" value="1"/>
</dbReference>
<dbReference type="Proteomes" id="UP001446871">
    <property type="component" value="Unassembled WGS sequence"/>
</dbReference>
<name>A0ABR1UYY3_9PEZI</name>
<evidence type="ECO:0000259" key="5">
    <source>
        <dbReference type="Pfam" id="PF00561"/>
    </source>
</evidence>
<comment type="similarity">
    <text evidence="1">Belongs to the peptidase S33 family.</text>
</comment>
<keyword evidence="2" id="KW-0378">Hydrolase</keyword>
<evidence type="ECO:0000313" key="7">
    <source>
        <dbReference type="EMBL" id="KAK8064138.1"/>
    </source>
</evidence>
<feature type="domain" description="AB hydrolase-1" evidence="5">
    <location>
        <begin position="130"/>
        <end position="283"/>
    </location>
</feature>
<accession>A0ABR1UYY3</accession>
<evidence type="ECO:0000259" key="6">
    <source>
        <dbReference type="Pfam" id="PF08386"/>
    </source>
</evidence>
<feature type="signal peptide" evidence="4">
    <location>
        <begin position="1"/>
        <end position="20"/>
    </location>
</feature>
<dbReference type="InterPro" id="IPR051601">
    <property type="entry name" value="Serine_prot/Carboxylest_S33"/>
</dbReference>